<dbReference type="InterPro" id="IPR035386">
    <property type="entry name" value="Arm-DNA-bind_5"/>
</dbReference>
<evidence type="ECO:0000313" key="3">
    <source>
        <dbReference type="Proteomes" id="UP000276603"/>
    </source>
</evidence>
<protein>
    <recommendedName>
        <fullName evidence="1">Arm DNA-binding domain-containing protein</fullName>
    </recommendedName>
</protein>
<dbReference type="Pfam" id="PF17293">
    <property type="entry name" value="Arm-DNA-bind_5"/>
    <property type="match status" value="1"/>
</dbReference>
<feature type="domain" description="Arm DNA-binding" evidence="1">
    <location>
        <begin position="21"/>
        <end position="61"/>
    </location>
</feature>
<dbReference type="RefSeq" id="WP_120713837.1">
    <property type="nucleotide sequence ID" value="NZ_RBCJ01000005.1"/>
</dbReference>
<dbReference type="OrthoDB" id="1098628at2"/>
<keyword evidence="3" id="KW-1185">Reference proteome</keyword>
<reference evidence="2 3" key="1">
    <citation type="submission" date="2018-10" db="EMBL/GenBank/DDBJ databases">
        <title>Ulvibacterium marinum gen. nov., sp. nov., a novel marine bacterium of the family Flavobacteriaceae, isolated from a culture of the green alga Ulva prolifera.</title>
        <authorList>
            <person name="Zhang Z."/>
        </authorList>
    </citation>
    <scope>NUCLEOTIDE SEQUENCE [LARGE SCALE GENOMIC DNA]</scope>
    <source>
        <strain evidence="2 3">CCMM003</strain>
    </source>
</reference>
<sequence length="72" mass="8011">MHNNSTLAVLIFTRDINDNPEKLTIYARITVNGKRVEINIGNSYPVALWNAKISKALGRTLETKGTISVNKL</sequence>
<dbReference type="AlphaFoldDB" id="A0A3B0BYP8"/>
<organism evidence="2 3">
    <name type="scientific">Ulvibacterium marinum</name>
    <dbReference type="NCBI Taxonomy" id="2419782"/>
    <lineage>
        <taxon>Bacteria</taxon>
        <taxon>Pseudomonadati</taxon>
        <taxon>Bacteroidota</taxon>
        <taxon>Flavobacteriia</taxon>
        <taxon>Flavobacteriales</taxon>
        <taxon>Flavobacteriaceae</taxon>
        <taxon>Ulvibacterium</taxon>
    </lineage>
</organism>
<gene>
    <name evidence="2" type="ORF">D7Z94_22220</name>
</gene>
<evidence type="ECO:0000313" key="2">
    <source>
        <dbReference type="EMBL" id="RKN77940.1"/>
    </source>
</evidence>
<evidence type="ECO:0000259" key="1">
    <source>
        <dbReference type="Pfam" id="PF17293"/>
    </source>
</evidence>
<dbReference type="EMBL" id="RBCJ01000005">
    <property type="protein sequence ID" value="RKN77940.1"/>
    <property type="molecule type" value="Genomic_DNA"/>
</dbReference>
<proteinExistence type="predicted"/>
<dbReference type="Proteomes" id="UP000276603">
    <property type="component" value="Unassembled WGS sequence"/>
</dbReference>
<comment type="caution">
    <text evidence="2">The sequence shown here is derived from an EMBL/GenBank/DDBJ whole genome shotgun (WGS) entry which is preliminary data.</text>
</comment>
<accession>A0A3B0BYP8</accession>
<name>A0A3B0BYP8_9FLAO</name>